<sequence length="213" mass="23750">MKASLVASLSVTLFYRSCQQYLFSLRAISRAVNLTKQRVAFTVLMSSRSPKLHPSPVMLPHPPPVRVLFAPSSPPADAEHDQGHQQDHDKRRHNGDDGRQTRNGRNLAAQRLGAQLPSFRPVWTNVLVVGGCQQRNRIRIRDAGGRLYHGRHGTPAAFVLRQAHFTVLVVPASEEVLFRCLSGRCEVVLQMPYFLGAEFIHLGAGGFRLLNMV</sequence>
<dbReference type="AlphaFoldDB" id="A0AAI9ZT19"/>
<protein>
    <submittedName>
        <fullName evidence="2">Uncharacterized protein</fullName>
    </submittedName>
</protein>
<name>A0AAI9ZT19_9PEZI</name>
<comment type="caution">
    <text evidence="2">The sequence shown here is derived from an EMBL/GenBank/DDBJ whole genome shotgun (WGS) entry which is preliminary data.</text>
</comment>
<dbReference type="Proteomes" id="UP001243989">
    <property type="component" value="Unassembled WGS sequence"/>
</dbReference>
<organism evidence="2 3">
    <name type="scientific">Colletotrichum phormii</name>
    <dbReference type="NCBI Taxonomy" id="359342"/>
    <lineage>
        <taxon>Eukaryota</taxon>
        <taxon>Fungi</taxon>
        <taxon>Dikarya</taxon>
        <taxon>Ascomycota</taxon>
        <taxon>Pezizomycotina</taxon>
        <taxon>Sordariomycetes</taxon>
        <taxon>Hypocreomycetidae</taxon>
        <taxon>Glomerellales</taxon>
        <taxon>Glomerellaceae</taxon>
        <taxon>Colletotrichum</taxon>
        <taxon>Colletotrichum acutatum species complex</taxon>
    </lineage>
</organism>
<feature type="compositionally biased region" description="Basic and acidic residues" evidence="1">
    <location>
        <begin position="77"/>
        <end position="100"/>
    </location>
</feature>
<dbReference type="EMBL" id="JAHMHQ010000010">
    <property type="protein sequence ID" value="KAK1636483.1"/>
    <property type="molecule type" value="Genomic_DNA"/>
</dbReference>
<keyword evidence="3" id="KW-1185">Reference proteome</keyword>
<accession>A0AAI9ZT19</accession>
<proteinExistence type="predicted"/>
<dbReference type="GeneID" id="85467702"/>
<dbReference type="RefSeq" id="XP_060445090.1">
    <property type="nucleotide sequence ID" value="XM_060582840.1"/>
</dbReference>
<reference evidence="2" key="1">
    <citation type="submission" date="2021-06" db="EMBL/GenBank/DDBJ databases">
        <title>Comparative genomics, transcriptomics and evolutionary studies reveal genomic signatures of adaptation to plant cell wall in hemibiotrophic fungi.</title>
        <authorList>
            <consortium name="DOE Joint Genome Institute"/>
            <person name="Baroncelli R."/>
            <person name="Diaz J.F."/>
            <person name="Benocci T."/>
            <person name="Peng M."/>
            <person name="Battaglia E."/>
            <person name="Haridas S."/>
            <person name="Andreopoulos W."/>
            <person name="Labutti K."/>
            <person name="Pangilinan J."/>
            <person name="Floch G.L."/>
            <person name="Makela M.R."/>
            <person name="Henrissat B."/>
            <person name="Grigoriev I.V."/>
            <person name="Crouch J.A."/>
            <person name="De Vries R.P."/>
            <person name="Sukno S.A."/>
            <person name="Thon M.R."/>
        </authorList>
    </citation>
    <scope>NUCLEOTIDE SEQUENCE</scope>
    <source>
        <strain evidence="2">CBS 102054</strain>
    </source>
</reference>
<evidence type="ECO:0000256" key="1">
    <source>
        <dbReference type="SAM" id="MobiDB-lite"/>
    </source>
</evidence>
<evidence type="ECO:0000313" key="2">
    <source>
        <dbReference type="EMBL" id="KAK1636483.1"/>
    </source>
</evidence>
<evidence type="ECO:0000313" key="3">
    <source>
        <dbReference type="Proteomes" id="UP001243989"/>
    </source>
</evidence>
<feature type="region of interest" description="Disordered" evidence="1">
    <location>
        <begin position="51"/>
        <end position="103"/>
    </location>
</feature>
<gene>
    <name evidence="2" type="ORF">BDP81DRAFT_23332</name>
</gene>